<feature type="region of interest" description="Disordered" evidence="2">
    <location>
        <begin position="229"/>
        <end position="254"/>
    </location>
</feature>
<dbReference type="VEuPathDB" id="AmoebaDB:EIN_328010"/>
<dbReference type="KEGG" id="eiv:EIN_328010"/>
<feature type="compositionally biased region" description="Basic and acidic residues" evidence="2">
    <location>
        <begin position="229"/>
        <end position="241"/>
    </location>
</feature>
<sequence>MSDTLADKIPKEQKYVMQEMLTQLNATESETSEMRLQMQHALEELCNENDQLKEKVDANEKTKFVMEQKIRTLTSQNSELLKKNAEDVSELTKLIAAAKEKKKIIKKANEELTTSKKFDKLKIESLEESLKIEKQKNEATTLFLGDILHKLTFICYGNSVKSGPSGLRGSENLQTAILQTLTETEKLIEEEEKECAVLAASIKESQKYIEFVKIENKQLNDIIIAKMEKENNKSSDHHPTEEKEEDDGFMPSVF</sequence>
<dbReference type="GeneID" id="14885044"/>
<evidence type="ECO:0000313" key="3">
    <source>
        <dbReference type="EMBL" id="ELP86144.1"/>
    </source>
</evidence>
<evidence type="ECO:0000256" key="2">
    <source>
        <dbReference type="SAM" id="MobiDB-lite"/>
    </source>
</evidence>
<keyword evidence="1" id="KW-0175">Coiled coil</keyword>
<keyword evidence="4" id="KW-1185">Reference proteome</keyword>
<evidence type="ECO:0000313" key="4">
    <source>
        <dbReference type="Proteomes" id="UP000014680"/>
    </source>
</evidence>
<name>A0A0A1TXP8_ENTIV</name>
<dbReference type="EMBL" id="KB207015">
    <property type="protein sequence ID" value="ELP86144.1"/>
    <property type="molecule type" value="Genomic_DNA"/>
</dbReference>
<reference evidence="3 4" key="1">
    <citation type="submission" date="2012-10" db="EMBL/GenBank/DDBJ databases">
        <authorList>
            <person name="Zafar N."/>
            <person name="Inman J."/>
            <person name="Hall N."/>
            <person name="Lorenzi H."/>
            <person name="Caler E."/>
        </authorList>
    </citation>
    <scope>NUCLEOTIDE SEQUENCE [LARGE SCALE GENOMIC DNA]</scope>
    <source>
        <strain evidence="3 4">IP1</strain>
    </source>
</reference>
<gene>
    <name evidence="3" type="ORF">EIN_328010</name>
</gene>
<evidence type="ECO:0000256" key="1">
    <source>
        <dbReference type="SAM" id="Coils"/>
    </source>
</evidence>
<dbReference type="RefSeq" id="XP_004185490.1">
    <property type="nucleotide sequence ID" value="XM_004185442.1"/>
</dbReference>
<organism evidence="3 4">
    <name type="scientific">Entamoeba invadens IP1</name>
    <dbReference type="NCBI Taxonomy" id="370355"/>
    <lineage>
        <taxon>Eukaryota</taxon>
        <taxon>Amoebozoa</taxon>
        <taxon>Evosea</taxon>
        <taxon>Archamoebae</taxon>
        <taxon>Mastigamoebida</taxon>
        <taxon>Entamoebidae</taxon>
        <taxon>Entamoeba</taxon>
    </lineage>
</organism>
<protein>
    <submittedName>
        <fullName evidence="3">Uncharacterized protein</fullName>
    </submittedName>
</protein>
<proteinExistence type="predicted"/>
<dbReference type="AlphaFoldDB" id="A0A0A1TXP8"/>
<accession>A0A0A1TXP8</accession>
<dbReference type="Proteomes" id="UP000014680">
    <property type="component" value="Unassembled WGS sequence"/>
</dbReference>
<feature type="coiled-coil region" evidence="1">
    <location>
        <begin position="35"/>
        <end position="115"/>
    </location>
</feature>